<gene>
    <name evidence="2" type="ORF">CDL15_Pgr010681</name>
</gene>
<evidence type="ECO:0000256" key="1">
    <source>
        <dbReference type="SAM" id="MobiDB-lite"/>
    </source>
</evidence>
<proteinExistence type="predicted"/>
<accession>A0A218XNT6</accession>
<name>A0A218XNT6_PUNGR</name>
<dbReference type="EMBL" id="MTKT01001085">
    <property type="protein sequence ID" value="OWM86339.1"/>
    <property type="molecule type" value="Genomic_DNA"/>
</dbReference>
<dbReference type="AlphaFoldDB" id="A0A218XNT6"/>
<feature type="region of interest" description="Disordered" evidence="1">
    <location>
        <begin position="87"/>
        <end position="125"/>
    </location>
</feature>
<reference evidence="3" key="1">
    <citation type="journal article" date="2017" name="Plant J.">
        <title>The pomegranate (Punica granatum L.) genome and the genomics of punicalagin biosynthesis.</title>
        <authorList>
            <person name="Qin G."/>
            <person name="Xu C."/>
            <person name="Ming R."/>
            <person name="Tang H."/>
            <person name="Guyot R."/>
            <person name="Kramer E.M."/>
            <person name="Hu Y."/>
            <person name="Yi X."/>
            <person name="Qi Y."/>
            <person name="Xu X."/>
            <person name="Gao Z."/>
            <person name="Pan H."/>
            <person name="Jian J."/>
            <person name="Tian Y."/>
            <person name="Yue Z."/>
            <person name="Xu Y."/>
        </authorList>
    </citation>
    <scope>NUCLEOTIDE SEQUENCE [LARGE SCALE GENOMIC DNA]</scope>
    <source>
        <strain evidence="3">cv. Dabenzi</strain>
    </source>
</reference>
<protein>
    <submittedName>
        <fullName evidence="2">Uncharacterized protein</fullName>
    </submittedName>
</protein>
<evidence type="ECO:0000313" key="3">
    <source>
        <dbReference type="Proteomes" id="UP000197138"/>
    </source>
</evidence>
<organism evidence="2 3">
    <name type="scientific">Punica granatum</name>
    <name type="common">Pomegranate</name>
    <dbReference type="NCBI Taxonomy" id="22663"/>
    <lineage>
        <taxon>Eukaryota</taxon>
        <taxon>Viridiplantae</taxon>
        <taxon>Streptophyta</taxon>
        <taxon>Embryophyta</taxon>
        <taxon>Tracheophyta</taxon>
        <taxon>Spermatophyta</taxon>
        <taxon>Magnoliopsida</taxon>
        <taxon>eudicotyledons</taxon>
        <taxon>Gunneridae</taxon>
        <taxon>Pentapetalae</taxon>
        <taxon>rosids</taxon>
        <taxon>malvids</taxon>
        <taxon>Myrtales</taxon>
        <taxon>Lythraceae</taxon>
        <taxon>Punica</taxon>
    </lineage>
</organism>
<sequence length="191" mass="20227">MGSRWCSAVLFWSAVIILIVGLSYSKGCSAAFFFLLVRGLKSHDAEGESSSSEDEVLDDAPASSIDDDAAKDGDEFLLQDVKEKMVRVGAHDNNKNQTTEDSSRSMLPGGYNPRHREPSYSVGPEWAEPAKKGEWAAADGLGWLGWTCDGNAMGRSPLMADSSDCNAGGAERLRAAVPAVGRPNDGAKGSG</sequence>
<comment type="caution">
    <text evidence="2">The sequence shown here is derived from an EMBL/GenBank/DDBJ whole genome shotgun (WGS) entry which is preliminary data.</text>
</comment>
<feature type="region of interest" description="Disordered" evidence="1">
    <location>
        <begin position="45"/>
        <end position="71"/>
    </location>
</feature>
<evidence type="ECO:0000313" key="2">
    <source>
        <dbReference type="EMBL" id="OWM86339.1"/>
    </source>
</evidence>
<dbReference type="Proteomes" id="UP000197138">
    <property type="component" value="Unassembled WGS sequence"/>
</dbReference>